<feature type="transmembrane region" description="Helical" evidence="11">
    <location>
        <begin position="473"/>
        <end position="497"/>
    </location>
</feature>
<dbReference type="PRINTS" id="PR00237">
    <property type="entry name" value="GPCRRHODOPSN"/>
</dbReference>
<dbReference type="PANTHER" id="PTHR24234:SF15">
    <property type="entry name" value="G PROTEIN-COUPLED RECEPTOR 65"/>
    <property type="match status" value="1"/>
</dbReference>
<feature type="transmembrane region" description="Helical" evidence="11">
    <location>
        <begin position="316"/>
        <end position="338"/>
    </location>
</feature>
<feature type="transmembrane region" description="Helical" evidence="11">
    <location>
        <begin position="86"/>
        <end position="113"/>
    </location>
</feature>
<keyword evidence="7" id="KW-1015">Disulfide bond</keyword>
<evidence type="ECO:0000256" key="3">
    <source>
        <dbReference type="ARBA" id="ARBA00022692"/>
    </source>
</evidence>
<evidence type="ECO:0000256" key="2">
    <source>
        <dbReference type="ARBA" id="ARBA00022475"/>
    </source>
</evidence>
<dbReference type="AlphaFoldDB" id="A0ABD2G5Q2"/>
<feature type="transmembrane region" description="Helical" evidence="11">
    <location>
        <begin position="350"/>
        <end position="369"/>
    </location>
</feature>
<organism evidence="13 14">
    <name type="scientific">Pagothenia borchgrevinki</name>
    <name type="common">Bald rockcod</name>
    <name type="synonym">Trematomus borchgrevinki</name>
    <dbReference type="NCBI Taxonomy" id="8213"/>
    <lineage>
        <taxon>Eukaryota</taxon>
        <taxon>Metazoa</taxon>
        <taxon>Chordata</taxon>
        <taxon>Craniata</taxon>
        <taxon>Vertebrata</taxon>
        <taxon>Euteleostomi</taxon>
        <taxon>Actinopterygii</taxon>
        <taxon>Neopterygii</taxon>
        <taxon>Teleostei</taxon>
        <taxon>Neoteleostei</taxon>
        <taxon>Acanthomorphata</taxon>
        <taxon>Eupercaria</taxon>
        <taxon>Perciformes</taxon>
        <taxon>Notothenioidei</taxon>
        <taxon>Nototheniidae</taxon>
        <taxon>Pagothenia</taxon>
    </lineage>
</organism>
<feature type="domain" description="G-protein coupled receptors family 1 profile" evidence="12">
    <location>
        <begin position="38"/>
        <end position="283"/>
    </location>
</feature>
<dbReference type="Proteomes" id="UP001619887">
    <property type="component" value="Unassembled WGS sequence"/>
</dbReference>
<keyword evidence="14" id="KW-1185">Reference proteome</keyword>
<evidence type="ECO:0000256" key="1">
    <source>
        <dbReference type="ARBA" id="ARBA00004651"/>
    </source>
</evidence>
<keyword evidence="3 11" id="KW-0812">Transmembrane</keyword>
<evidence type="ECO:0000313" key="14">
    <source>
        <dbReference type="Proteomes" id="UP001619887"/>
    </source>
</evidence>
<evidence type="ECO:0000256" key="9">
    <source>
        <dbReference type="ARBA" id="ARBA00023180"/>
    </source>
</evidence>
<evidence type="ECO:0000256" key="10">
    <source>
        <dbReference type="ARBA" id="ARBA00023224"/>
    </source>
</evidence>
<evidence type="ECO:0000259" key="12">
    <source>
        <dbReference type="PROSITE" id="PS50262"/>
    </source>
</evidence>
<reference evidence="13 14" key="1">
    <citation type="journal article" date="2022" name="G3 (Bethesda)">
        <title>Evaluating Illumina-, Nanopore-, and PacBio-based genome assembly strategies with the bald notothen, Trematomus borchgrevinki.</title>
        <authorList>
            <person name="Rayamajhi N."/>
            <person name="Cheng C.C."/>
            <person name="Catchen J.M."/>
        </authorList>
    </citation>
    <scope>NUCLEOTIDE SEQUENCE [LARGE SCALE GENOMIC DNA]</scope>
    <source>
        <strain evidence="13">AGRC-2024</strain>
    </source>
</reference>
<feature type="transmembrane region" description="Helical" evidence="11">
    <location>
        <begin position="389"/>
        <end position="407"/>
    </location>
</feature>
<comment type="caution">
    <text evidence="13">The sequence shown here is derived from an EMBL/GenBank/DDBJ whole genome shotgun (WGS) entry which is preliminary data.</text>
</comment>
<dbReference type="Pfam" id="PF00001">
    <property type="entry name" value="7tm_1"/>
    <property type="match status" value="2"/>
</dbReference>
<gene>
    <name evidence="13" type="ORF">OYC64_008769</name>
</gene>
<dbReference type="PROSITE" id="PS50262">
    <property type="entry name" value="G_PROTEIN_RECEP_F1_2"/>
    <property type="match status" value="2"/>
</dbReference>
<evidence type="ECO:0000256" key="5">
    <source>
        <dbReference type="ARBA" id="ARBA00023040"/>
    </source>
</evidence>
<protein>
    <recommendedName>
        <fullName evidence="12">G-protein coupled receptors family 1 profile domain-containing protein</fullName>
    </recommendedName>
</protein>
<evidence type="ECO:0000256" key="7">
    <source>
        <dbReference type="ARBA" id="ARBA00023157"/>
    </source>
</evidence>
<accession>A0ABD2G5Q2</accession>
<keyword evidence="9" id="KW-0325">Glycoprotein</keyword>
<feature type="transmembrane region" description="Helical" evidence="11">
    <location>
        <begin position="560"/>
        <end position="579"/>
    </location>
</feature>
<keyword evidence="4 11" id="KW-1133">Transmembrane helix</keyword>
<comment type="subcellular location">
    <subcellularLocation>
        <location evidence="1">Cell membrane</location>
        <topology evidence="1">Multi-pass membrane protein</topology>
    </subcellularLocation>
</comment>
<keyword evidence="10" id="KW-0807">Transducer</keyword>
<evidence type="ECO:0000256" key="6">
    <source>
        <dbReference type="ARBA" id="ARBA00023136"/>
    </source>
</evidence>
<name>A0ABD2G5Q2_PAGBO</name>
<evidence type="ECO:0000313" key="13">
    <source>
        <dbReference type="EMBL" id="KAL3049369.1"/>
    </source>
</evidence>
<dbReference type="PANTHER" id="PTHR24234">
    <property type="entry name" value="LYSOPHOSPHATIDIC ACID RECEPTOR 5/SPHINGOSYLPHOSPHORYLCHOLINE RECEPTOR"/>
    <property type="match status" value="1"/>
</dbReference>
<feature type="transmembrane region" description="Helical" evidence="11">
    <location>
        <begin position="26"/>
        <end position="47"/>
    </location>
</feature>
<evidence type="ECO:0000256" key="11">
    <source>
        <dbReference type="SAM" id="Phobius"/>
    </source>
</evidence>
<proteinExistence type="predicted"/>
<evidence type="ECO:0000256" key="4">
    <source>
        <dbReference type="ARBA" id="ARBA00022989"/>
    </source>
</evidence>
<dbReference type="GO" id="GO:0005886">
    <property type="term" value="C:plasma membrane"/>
    <property type="evidence" value="ECO:0007669"/>
    <property type="project" value="UniProtKB-SubCell"/>
</dbReference>
<dbReference type="EMBL" id="JBIYXZ010002082">
    <property type="protein sequence ID" value="KAL3049369.1"/>
    <property type="molecule type" value="Genomic_DNA"/>
</dbReference>
<dbReference type="InterPro" id="IPR017452">
    <property type="entry name" value="GPCR_Rhodpsn_7TM"/>
</dbReference>
<keyword evidence="2" id="KW-1003">Cell membrane</keyword>
<feature type="transmembrane region" description="Helical" evidence="11">
    <location>
        <begin position="59"/>
        <end position="80"/>
    </location>
</feature>
<evidence type="ECO:0000256" key="8">
    <source>
        <dbReference type="ARBA" id="ARBA00023170"/>
    </source>
</evidence>
<keyword evidence="5" id="KW-0297">G-protein coupled receptor</keyword>
<feature type="transmembrane region" description="Helical" evidence="11">
    <location>
        <begin position="428"/>
        <end position="449"/>
    </location>
</feature>
<dbReference type="GO" id="GO:0004930">
    <property type="term" value="F:G protein-coupled receptor activity"/>
    <property type="evidence" value="ECO:0007669"/>
    <property type="project" value="UniProtKB-KW"/>
</dbReference>
<feature type="transmembrane region" description="Helical" evidence="11">
    <location>
        <begin position="182"/>
        <end position="201"/>
    </location>
</feature>
<feature type="transmembrane region" description="Helical" evidence="11">
    <location>
        <begin position="517"/>
        <end position="540"/>
    </location>
</feature>
<sequence>MDAANQTNSSTSCTVESSVETHMYPAVYSLFFIVGLPANCLSLYVAWMLMRNGNSMAVYLFNLSISDLLYTISLPVWIELALQRPLGGLCSLVAVIMYNSFYVGSGLLCCISVDRYLAVVYPLHFHWVREVRTAAIVSIALWTLEITIHIILLDHTGALQAFSSRKVCEERIPMRQEDGNLALTRVTLGFLVPIFIMAFCFQQIMQSLKKNPSILTVERRKVGLLLFYLLLTYIVAFMPYQIVMLLRAILEPGTCSWATRLRDPYLVTVATTTINSSMDRMYEHINSTSAMENLTLSSNHSECYPVDSASRRRSFMFFYLAIIVTAIPSNAFSLYVSWQHIRQKNGLGVYLFNLALSDLTFTIGLSLWLDFLWKGLWVHGGYVCMLSVYFLYTNFYTSEALLCCIAVDRYLAVVHPFKYTFLRKVNTAAAVGVAIWVLVFCFNATTISWEDSYHEYNKFAVCFDISLPLSGNLAWASVARFILGFIIPFLLVVFSTWRIWEAVKSNQATKERERKRILKLLTVVLLCVLFCFGPIHVMMLLRTQMDDCREVAWLLYPYKISIALSSLNCLADPLLYCFITRTGKANVNQVVLFFQVKKRSNDEDVV</sequence>
<dbReference type="InterPro" id="IPR000276">
    <property type="entry name" value="GPCR_Rhodpsn"/>
</dbReference>
<feature type="transmembrane region" description="Helical" evidence="11">
    <location>
        <begin position="134"/>
        <end position="153"/>
    </location>
</feature>
<dbReference type="Gene3D" id="1.20.1070.10">
    <property type="entry name" value="Rhodopsin 7-helix transmembrane proteins"/>
    <property type="match status" value="2"/>
</dbReference>
<reference evidence="13 14" key="2">
    <citation type="journal article" date="2024" name="G3 (Bethesda)">
        <title>The genome of the cryopelagic Antarctic bald notothen, Trematomus borchgrevinki.</title>
        <authorList>
            <person name="Rayamajhi N."/>
            <person name="Rivera-Colon A.G."/>
            <person name="Minhas B.F."/>
            <person name="Cheng C.C."/>
            <person name="Catchen J.M."/>
        </authorList>
    </citation>
    <scope>NUCLEOTIDE SEQUENCE [LARGE SCALE GENOMIC DNA]</scope>
    <source>
        <strain evidence="13">AGRC-2024</strain>
    </source>
</reference>
<keyword evidence="6 11" id="KW-0472">Membrane</keyword>
<feature type="transmembrane region" description="Helical" evidence="11">
    <location>
        <begin position="222"/>
        <end position="242"/>
    </location>
</feature>
<feature type="domain" description="G-protein coupled receptors family 1 profile" evidence="12">
    <location>
        <begin position="329"/>
        <end position="576"/>
    </location>
</feature>
<dbReference type="SUPFAM" id="SSF81321">
    <property type="entry name" value="Family A G protein-coupled receptor-like"/>
    <property type="match status" value="2"/>
</dbReference>
<keyword evidence="8" id="KW-0675">Receptor</keyword>